<evidence type="ECO:0000256" key="1">
    <source>
        <dbReference type="SAM" id="MobiDB-lite"/>
    </source>
</evidence>
<dbReference type="HOGENOM" id="CLU_457681_0_0_5"/>
<dbReference type="GO" id="GO:0005524">
    <property type="term" value="F:ATP binding"/>
    <property type="evidence" value="ECO:0007669"/>
    <property type="project" value="InterPro"/>
</dbReference>
<dbReference type="eggNOG" id="COG0189">
    <property type="taxonomic scope" value="Bacteria"/>
</dbReference>
<dbReference type="STRING" id="290633.GOX0022"/>
<feature type="region of interest" description="Disordered" evidence="1">
    <location>
        <begin position="1"/>
        <end position="20"/>
    </location>
</feature>
<organism evidence="2 3">
    <name type="scientific">Gluconobacter oxydans (strain 621H)</name>
    <name type="common">Gluconobacter suboxydans</name>
    <dbReference type="NCBI Taxonomy" id="290633"/>
    <lineage>
        <taxon>Bacteria</taxon>
        <taxon>Pseudomonadati</taxon>
        <taxon>Pseudomonadota</taxon>
        <taxon>Alphaproteobacteria</taxon>
        <taxon>Acetobacterales</taxon>
        <taxon>Acetobacteraceae</taxon>
        <taxon>Gluconobacter</taxon>
    </lineage>
</organism>
<feature type="region of interest" description="Disordered" evidence="1">
    <location>
        <begin position="66"/>
        <end position="107"/>
    </location>
</feature>
<accession>Q5FUU2</accession>
<dbReference type="AlphaFoldDB" id="Q5FUU2"/>
<dbReference type="SUPFAM" id="SSF56059">
    <property type="entry name" value="Glutathione synthetase ATP-binding domain-like"/>
    <property type="match status" value="1"/>
</dbReference>
<feature type="compositionally biased region" description="Basic and acidic residues" evidence="1">
    <location>
        <begin position="228"/>
        <end position="239"/>
    </location>
</feature>
<keyword evidence="3" id="KW-1185">Reference proteome</keyword>
<name>Q5FUU2_GLUOX</name>
<evidence type="ECO:0008006" key="4">
    <source>
        <dbReference type="Google" id="ProtNLM"/>
    </source>
</evidence>
<protein>
    <recommendedName>
        <fullName evidence="4">ATP-grasp domain-containing protein</fullName>
    </recommendedName>
</protein>
<dbReference type="Proteomes" id="UP000006375">
    <property type="component" value="Chromosome"/>
</dbReference>
<gene>
    <name evidence="2" type="ordered locus">GOX0022</name>
</gene>
<dbReference type="Gene3D" id="3.30.1490.20">
    <property type="entry name" value="ATP-grasp fold, A domain"/>
    <property type="match status" value="1"/>
</dbReference>
<dbReference type="InterPro" id="IPR013815">
    <property type="entry name" value="ATP_grasp_subdomain_1"/>
</dbReference>
<feature type="compositionally biased region" description="Basic and acidic residues" evidence="1">
    <location>
        <begin position="10"/>
        <end position="20"/>
    </location>
</feature>
<proteinExistence type="predicted"/>
<dbReference type="EMBL" id="CP000009">
    <property type="protein sequence ID" value="AAW59821.1"/>
    <property type="molecule type" value="Genomic_DNA"/>
</dbReference>
<feature type="compositionally biased region" description="Basic residues" evidence="1">
    <location>
        <begin position="71"/>
        <end position="96"/>
    </location>
</feature>
<dbReference type="KEGG" id="gox:GOX0022"/>
<evidence type="ECO:0000313" key="2">
    <source>
        <dbReference type="EMBL" id="AAW59821.1"/>
    </source>
</evidence>
<evidence type="ECO:0000313" key="3">
    <source>
        <dbReference type="Proteomes" id="UP000006375"/>
    </source>
</evidence>
<reference evidence="2 3" key="1">
    <citation type="journal article" date="2005" name="Nat. Biotechnol.">
        <title>Complete genome sequence of the acetic acid bacterium Gluconobacter oxydans.</title>
        <authorList>
            <person name="Prust C."/>
            <person name="Hoffmeister M."/>
            <person name="Liesegang H."/>
            <person name="Wiezer A."/>
            <person name="Fricke W.F."/>
            <person name="Ehrenreich A."/>
            <person name="Gottschalk G."/>
            <person name="Deppenmeier U."/>
        </authorList>
    </citation>
    <scope>NUCLEOTIDE SEQUENCE [LARGE SCALE GENOMIC DNA]</scope>
    <source>
        <strain evidence="2 3">621H</strain>
    </source>
</reference>
<sequence>MIGHTLAIRSTDRQSRRECRRSFAPKYGTARLSLARWRAKPAPQCSWNLPTRDRHRPRHGLAASLAEGSHHHCRHLHSRRRGHGAFRHRRPRRRSQHSAGARGPVFRGSSRGYGPVWPRCCRSPLALPQAVPDRSQTRTYTGLVQHERHPRRGHFPLRARRQAAALYGLRFLPRAVPSLCHDRSSGYAGLDDVSFPACHESRGLAARPSGGLALGRAGRVRPVYRCRRAPDRPSPDREPVTAMSKSEADQNPLSLFEFWPGSIFYTPIVLYWIAMGIKYRDLSISTAANPRIETGGLCGESKSSILDMGGSTAQSYIAPYVVFRSGKGSVRRALDAMERKGLSFPVVIKPDIGCNGTGVKLVHNHEQLEAVLPQFPDDVDMLAQDLITYPVEAGLFYIRHPDEPRGRITSITYKEAPVLTGDGVSTIEELILRDPRMSLVPQIYLPRLAGREKNVLAKGEEMPLVFAGNHCKGSVFRDGRADTTDALTARLDAIMKDIPDFHFGRVDVKAASIEDLRRGENFRIIEINGVGSEATHIWDRGTTLWEAYRAQFSHYRQTFLIGAANRARGWKTSGAFSMLHSWRKQRRLLASYPLND</sequence>
<feature type="region of interest" description="Disordered" evidence="1">
    <location>
        <begin position="227"/>
        <end position="246"/>
    </location>
</feature>